<dbReference type="EMBL" id="LAJX01000055">
    <property type="protein sequence ID" value="KJV07187.1"/>
    <property type="molecule type" value="Genomic_DNA"/>
</dbReference>
<evidence type="ECO:0000313" key="8">
    <source>
        <dbReference type="EMBL" id="KJV07187.1"/>
    </source>
</evidence>
<dbReference type="HAMAP" id="MF_00599">
    <property type="entry name" value="FtsB"/>
    <property type="match status" value="1"/>
</dbReference>
<dbReference type="PATRIC" id="fig|1632867.3.peg.4711"/>
<evidence type="ECO:0000313" key="9">
    <source>
        <dbReference type="Proteomes" id="UP000033684"/>
    </source>
</evidence>
<reference evidence="8 9" key="2">
    <citation type="journal article" date="2016" name="Microb. Ecol.">
        <title>Genome Characteristics of a Novel Type I Methanotroph (Sn10-6) Isolated from a Flooded Indian Rice Field.</title>
        <authorList>
            <person name="Rahalkar M.C."/>
            <person name="Pandit P.S."/>
            <person name="Dhakephalkar P.K."/>
            <person name="Pore S."/>
            <person name="Arora P."/>
            <person name="Kapse N."/>
        </authorList>
    </citation>
    <scope>NUCLEOTIDE SEQUENCE [LARGE SCALE GENOMIC DNA]</scope>
    <source>
        <strain evidence="8 9">Sn10-6</strain>
    </source>
</reference>
<gene>
    <name evidence="7" type="primary">ftsB</name>
    <name evidence="8" type="ORF">VZ94_06445</name>
</gene>
<keyword evidence="3 7" id="KW-0812">Transmembrane</keyword>
<evidence type="ECO:0000256" key="1">
    <source>
        <dbReference type="ARBA" id="ARBA00022475"/>
    </source>
</evidence>
<dbReference type="RefSeq" id="WP_045778608.1">
    <property type="nucleotide sequence ID" value="NZ_LAJX01000055.1"/>
</dbReference>
<keyword evidence="6 7" id="KW-0131">Cell cycle</keyword>
<dbReference type="OrthoDB" id="7061211at2"/>
<accession>A0A0F3IKI5</accession>
<comment type="subcellular location">
    <subcellularLocation>
        <location evidence="7">Cell inner membrane</location>
        <topology evidence="7">Single-pass type II membrane protein</topology>
    </subcellularLocation>
    <text evidence="7">Localizes to the division septum.</text>
</comment>
<sequence>MNVLIVIFCCLCAHLQYRLWLGEDSFPRIEAAEQRLASLKKQVEEKQQRNMALYAEIEDLRAGQEALEERARNELGMIKEHETFFQVLE</sequence>
<evidence type="ECO:0000256" key="5">
    <source>
        <dbReference type="ARBA" id="ARBA00023136"/>
    </source>
</evidence>
<dbReference type="Pfam" id="PF04977">
    <property type="entry name" value="DivIC"/>
    <property type="match status" value="1"/>
</dbReference>
<dbReference type="GO" id="GO:0032153">
    <property type="term" value="C:cell division site"/>
    <property type="evidence" value="ECO:0007669"/>
    <property type="project" value="UniProtKB-UniRule"/>
</dbReference>
<dbReference type="InterPro" id="IPR023081">
    <property type="entry name" value="Cell_div_FtsB"/>
</dbReference>
<evidence type="ECO:0000256" key="6">
    <source>
        <dbReference type="ARBA" id="ARBA00023306"/>
    </source>
</evidence>
<dbReference type="Proteomes" id="UP000033684">
    <property type="component" value="Unassembled WGS sequence"/>
</dbReference>
<comment type="subunit">
    <text evidence="7">Part of a complex composed of FtsB, FtsL and FtsQ.</text>
</comment>
<keyword evidence="1 7" id="KW-1003">Cell membrane</keyword>
<protein>
    <recommendedName>
        <fullName evidence="7">Cell division protein FtsB</fullName>
    </recommendedName>
</protein>
<dbReference type="AlphaFoldDB" id="A0A0F3IKI5"/>
<comment type="similarity">
    <text evidence="7">Belongs to the FtsB family.</text>
</comment>
<evidence type="ECO:0000256" key="3">
    <source>
        <dbReference type="ARBA" id="ARBA00022692"/>
    </source>
</evidence>
<dbReference type="InterPro" id="IPR007060">
    <property type="entry name" value="FtsL/DivIC"/>
</dbReference>
<proteinExistence type="inferred from homology"/>
<dbReference type="GO" id="GO:0043093">
    <property type="term" value="P:FtsZ-dependent cytokinesis"/>
    <property type="evidence" value="ECO:0007669"/>
    <property type="project" value="UniProtKB-UniRule"/>
</dbReference>
<feature type="coiled-coil region" evidence="7">
    <location>
        <begin position="29"/>
        <end position="70"/>
    </location>
</feature>
<feature type="topological domain" description="Cytoplasmic" evidence="7">
    <location>
        <begin position="1"/>
        <end position="3"/>
    </location>
</feature>
<name>A0A0F3IKI5_9GAMM</name>
<keyword evidence="2 7" id="KW-0132">Cell division</keyword>
<dbReference type="PANTHER" id="PTHR37485">
    <property type="entry name" value="CELL DIVISION PROTEIN FTSB"/>
    <property type="match status" value="1"/>
</dbReference>
<keyword evidence="7" id="KW-0997">Cell inner membrane</keyword>
<keyword evidence="4 7" id="KW-1133">Transmembrane helix</keyword>
<dbReference type="GO" id="GO:0030428">
    <property type="term" value="C:cell septum"/>
    <property type="evidence" value="ECO:0007669"/>
    <property type="project" value="TreeGrafter"/>
</dbReference>
<dbReference type="GO" id="GO:0005886">
    <property type="term" value="C:plasma membrane"/>
    <property type="evidence" value="ECO:0007669"/>
    <property type="project" value="UniProtKB-SubCell"/>
</dbReference>
<keyword evidence="7" id="KW-0175">Coiled coil</keyword>
<evidence type="ECO:0000256" key="2">
    <source>
        <dbReference type="ARBA" id="ARBA00022618"/>
    </source>
</evidence>
<feature type="topological domain" description="Periplasmic" evidence="7">
    <location>
        <begin position="22"/>
        <end position="89"/>
    </location>
</feature>
<evidence type="ECO:0000256" key="4">
    <source>
        <dbReference type="ARBA" id="ARBA00022989"/>
    </source>
</evidence>
<reference evidence="9" key="1">
    <citation type="submission" date="2015-03" db="EMBL/GenBank/DDBJ databases">
        <title>Draft genome sequence of a novel methanotroph (Sn10-6) isolated from flooded ricefield rhizosphere in India.</title>
        <authorList>
            <person name="Pandit P.S."/>
            <person name="Pore S.D."/>
            <person name="Arora P."/>
            <person name="Kapse N.G."/>
            <person name="Dhakephalkar P.K."/>
            <person name="Rahalkar M.C."/>
        </authorList>
    </citation>
    <scope>NUCLEOTIDE SEQUENCE [LARGE SCALE GENOMIC DNA]</scope>
    <source>
        <strain evidence="9">Sn10-6</strain>
    </source>
</reference>
<keyword evidence="9" id="KW-1185">Reference proteome</keyword>
<keyword evidence="5 7" id="KW-0472">Membrane</keyword>
<organism evidence="8 9">
    <name type="scientific">Methylocucumis oryzae</name>
    <dbReference type="NCBI Taxonomy" id="1632867"/>
    <lineage>
        <taxon>Bacteria</taxon>
        <taxon>Pseudomonadati</taxon>
        <taxon>Pseudomonadota</taxon>
        <taxon>Gammaproteobacteria</taxon>
        <taxon>Methylococcales</taxon>
        <taxon>Methylococcaceae</taxon>
        <taxon>Methylocucumis</taxon>
    </lineage>
</organism>
<comment type="function">
    <text evidence="7">Essential cell division protein. May link together the upstream cell division proteins, which are predominantly cytoplasmic, with the downstream cell division proteins, which are predominantly periplasmic.</text>
</comment>
<comment type="caution">
    <text evidence="8">The sequence shown here is derived from an EMBL/GenBank/DDBJ whole genome shotgun (WGS) entry which is preliminary data.</text>
</comment>
<dbReference type="PANTHER" id="PTHR37485:SF1">
    <property type="entry name" value="CELL DIVISION PROTEIN FTSB"/>
    <property type="match status" value="1"/>
</dbReference>
<evidence type="ECO:0000256" key="7">
    <source>
        <dbReference type="HAMAP-Rule" id="MF_00599"/>
    </source>
</evidence>